<name>A0ACC4EAQ4_PURLI</name>
<keyword evidence="2" id="KW-1185">Reference proteome</keyword>
<protein>
    <submittedName>
        <fullName evidence="1">Uncharacterized protein</fullName>
    </submittedName>
</protein>
<comment type="caution">
    <text evidence="1">The sequence shown here is derived from an EMBL/GenBank/DDBJ whole genome shotgun (WGS) entry which is preliminary data.</text>
</comment>
<dbReference type="Proteomes" id="UP001638806">
    <property type="component" value="Unassembled WGS sequence"/>
</dbReference>
<sequence length="933" mass="102185">MPKATTPMAGRQAKRHNPLEDDIVATGVLRNKPSKKRAKTENDAEEGFVDSKASKNILRIGRELAEEENAEKAAAMPPPTVDNFGFDSRFDDIADDGKAYDDDEAWGDEDEVVEEIEVDPEDLETYNRFMPDEEDDLLKHGWDQKPSGDEPAEGESRNLADLILEKIAAHEAAEARKEAGLPVDDYELPPRWSRPTPSKIGQILSRYKSGPLPKPFKILPTIPHWEEILEITKPESWTTNACYQATRIFVSHKPIVIQRFLEMVILERVREDIYETKKLNVHLFNSLKKALYKPAAFFKGFLFPLVGSGTCTLREAHIISAVLARISIPVLHSAAALKGLCDIAAQEASAGSEGGGATNIFIKTLLEKKYALPYQVIDALVFHFLRFRSVDPASVQQGDAMTGVAEGDVKTKLPVIWHQSLLAFAQRYKGDITEDQREALLDLLLSHGHSAIGPEVRRSCWRAEAVACLWSRRPCWMETTPWPLTEGVCSHGGYENFTWGRHGRYAEDRWMFDAPSGSERNAVALEKLIPIEESSSVPVVSIGLRFKFLFVFAPLSYKYNRGRGSRWCRELPSKTRKERHPSTWNLPPHVPGRLQNHRALCSPGGFTPSHELPASDPPLTGVPSLSTREQQPTAADSALILGPKRDAGFASALLDQADNVPAPSPFLSESAHVLSLQHPTGNMLAQASTESLALSPRSKEAPGEGLRGGTSRLGSRVNSTSAHARSTRVASLPHPVAQTWFCKTKACLVSIFKHRTQTENQECPRADHSASAGVGGGADRAASPISASNCAWPRNLGRARTWFKDESSMSKVPRKLFGRPPWREKTSAGSFTTVSSSVGNVLRGPTPPVTPMSIYTAKRASKTVNSQFPGGEAVRVSTPPLDENTADGRPRGFFTCTTPPVEYPSSFGGRASSSPSEGAAGPTAFDATLGESV</sequence>
<gene>
    <name evidence="1" type="ORF">ACCO45_002402</name>
</gene>
<accession>A0ACC4EAQ4</accession>
<evidence type="ECO:0000313" key="1">
    <source>
        <dbReference type="EMBL" id="KAL3965398.1"/>
    </source>
</evidence>
<evidence type="ECO:0000313" key="2">
    <source>
        <dbReference type="Proteomes" id="UP001638806"/>
    </source>
</evidence>
<organism evidence="1 2">
    <name type="scientific">Purpureocillium lilacinum</name>
    <name type="common">Paecilomyces lilacinus</name>
    <dbReference type="NCBI Taxonomy" id="33203"/>
    <lineage>
        <taxon>Eukaryota</taxon>
        <taxon>Fungi</taxon>
        <taxon>Dikarya</taxon>
        <taxon>Ascomycota</taxon>
        <taxon>Pezizomycotina</taxon>
        <taxon>Sordariomycetes</taxon>
        <taxon>Hypocreomycetidae</taxon>
        <taxon>Hypocreales</taxon>
        <taxon>Ophiocordycipitaceae</taxon>
        <taxon>Purpureocillium</taxon>
    </lineage>
</organism>
<reference evidence="1" key="1">
    <citation type="submission" date="2024-12" db="EMBL/GenBank/DDBJ databases">
        <title>Comparative genomics and development of molecular markers within Purpureocillium lilacinum and among Purpureocillium species.</title>
        <authorList>
            <person name="Yeh Z.-Y."/>
            <person name="Ni N.-T."/>
            <person name="Lo P.-H."/>
            <person name="Mushyakhwo K."/>
            <person name="Lin C.-F."/>
            <person name="Nai Y.-S."/>
        </authorList>
    </citation>
    <scope>NUCLEOTIDE SEQUENCE</scope>
    <source>
        <strain evidence="1">NCHU-NPUST-175</strain>
    </source>
</reference>
<dbReference type="EMBL" id="JBGNUJ010000002">
    <property type="protein sequence ID" value="KAL3965398.1"/>
    <property type="molecule type" value="Genomic_DNA"/>
</dbReference>
<proteinExistence type="predicted"/>